<feature type="transmembrane region" description="Helical" evidence="6">
    <location>
        <begin position="196"/>
        <end position="221"/>
    </location>
</feature>
<dbReference type="InterPro" id="IPR051475">
    <property type="entry name" value="Diverse_Ion_Transporter"/>
</dbReference>
<dbReference type="PANTHER" id="PTHR43568">
    <property type="entry name" value="P PROTEIN"/>
    <property type="match status" value="1"/>
</dbReference>
<reference evidence="8 9" key="1">
    <citation type="journal article" date="2016" name="Nat. Commun.">
        <title>Thousands of microbial genomes shed light on interconnected biogeochemical processes in an aquifer system.</title>
        <authorList>
            <person name="Anantharaman K."/>
            <person name="Brown C.T."/>
            <person name="Hug L.A."/>
            <person name="Sharon I."/>
            <person name="Castelle C.J."/>
            <person name="Probst A.J."/>
            <person name="Thomas B.C."/>
            <person name="Singh A."/>
            <person name="Wilkins M.J."/>
            <person name="Karaoz U."/>
            <person name="Brodie E.L."/>
            <person name="Williams K.H."/>
            <person name="Hubbard S.S."/>
            <person name="Banfield J.F."/>
        </authorList>
    </citation>
    <scope>NUCLEOTIDE SEQUENCE [LARGE SCALE GENOMIC DNA]</scope>
    <source>
        <strain evidence="9">RIFCSPLOWO2_12_FULL_64_10</strain>
    </source>
</reference>
<dbReference type="GO" id="GO:0016020">
    <property type="term" value="C:membrane"/>
    <property type="evidence" value="ECO:0007669"/>
    <property type="project" value="UniProtKB-SubCell"/>
</dbReference>
<feature type="transmembrane region" description="Helical" evidence="6">
    <location>
        <begin position="118"/>
        <end position="136"/>
    </location>
</feature>
<comment type="subcellular location">
    <subcellularLocation>
        <location evidence="1">Membrane</location>
        <topology evidence="1">Multi-pass membrane protein</topology>
    </subcellularLocation>
</comment>
<evidence type="ECO:0000313" key="8">
    <source>
        <dbReference type="EMBL" id="OGG45508.1"/>
    </source>
</evidence>
<keyword evidence="2" id="KW-0813">Transport</keyword>
<evidence type="ECO:0000256" key="2">
    <source>
        <dbReference type="ARBA" id="ARBA00022448"/>
    </source>
</evidence>
<evidence type="ECO:0000256" key="6">
    <source>
        <dbReference type="SAM" id="Phobius"/>
    </source>
</evidence>
<evidence type="ECO:0000259" key="7">
    <source>
        <dbReference type="Pfam" id="PF03600"/>
    </source>
</evidence>
<evidence type="ECO:0000313" key="9">
    <source>
        <dbReference type="Proteomes" id="UP000178606"/>
    </source>
</evidence>
<dbReference type="Proteomes" id="UP000178606">
    <property type="component" value="Unassembled WGS sequence"/>
</dbReference>
<feature type="non-terminal residue" evidence="8">
    <location>
        <position position="1"/>
    </location>
</feature>
<accession>A0A1F6C8P2</accession>
<feature type="transmembrane region" description="Helical" evidence="6">
    <location>
        <begin position="92"/>
        <end position="112"/>
    </location>
</feature>
<keyword evidence="5 6" id="KW-0472">Membrane</keyword>
<dbReference type="Pfam" id="PF03600">
    <property type="entry name" value="CitMHS"/>
    <property type="match status" value="1"/>
</dbReference>
<evidence type="ECO:0000256" key="3">
    <source>
        <dbReference type="ARBA" id="ARBA00022692"/>
    </source>
</evidence>
<keyword evidence="4 6" id="KW-1133">Transmembrane helix</keyword>
<feature type="transmembrane region" description="Helical" evidence="6">
    <location>
        <begin position="157"/>
        <end position="184"/>
    </location>
</feature>
<keyword evidence="3 6" id="KW-0812">Transmembrane</keyword>
<protein>
    <recommendedName>
        <fullName evidence="7">Citrate transporter-like domain-containing protein</fullName>
    </recommendedName>
</protein>
<sequence length="302" mass="32528">ANLMGTALLIGDLPPQLLHSVAGAEFPDFIWQFGRPSSFPILTVAFLATLAYFYARSHAFIGHAVPVVSGAAVGLDEPTGTASPGPAIPNKAFAWVVCVGFGLTILGMAGRQLIQHELGFIAAAGAFGLIVVLEVFRKQLNPPDFEKIMTELDWRAVLFYVALFALVGGLEHTHIIGALAHALAPFFDQPFIGVTLLYWVTLPIVAVVEHDAYILTFLYVIRDLPSQVNPWPLYWGLLWAGTLGSNLTVAGAPALYVALNLAEAEAGKISLREFLSYSVPFVAISTGVTYLLLILIWVLPGM</sequence>
<gene>
    <name evidence="8" type="ORF">A3F84_19115</name>
</gene>
<dbReference type="InterPro" id="IPR004680">
    <property type="entry name" value="Cit_transptr-like_dom"/>
</dbReference>
<evidence type="ECO:0000256" key="4">
    <source>
        <dbReference type="ARBA" id="ARBA00022989"/>
    </source>
</evidence>
<name>A0A1F6C8P2_HANXR</name>
<dbReference type="GO" id="GO:0055085">
    <property type="term" value="P:transmembrane transport"/>
    <property type="evidence" value="ECO:0007669"/>
    <property type="project" value="InterPro"/>
</dbReference>
<dbReference type="PANTHER" id="PTHR43568:SF1">
    <property type="entry name" value="P PROTEIN"/>
    <property type="match status" value="1"/>
</dbReference>
<feature type="transmembrane region" description="Helical" evidence="6">
    <location>
        <begin position="37"/>
        <end position="55"/>
    </location>
</feature>
<evidence type="ECO:0000256" key="5">
    <source>
        <dbReference type="ARBA" id="ARBA00023136"/>
    </source>
</evidence>
<proteinExistence type="predicted"/>
<feature type="transmembrane region" description="Helical" evidence="6">
    <location>
        <begin position="279"/>
        <end position="299"/>
    </location>
</feature>
<organism evidence="8 9">
    <name type="scientific">Handelsmanbacteria sp. (strain RIFCSPLOWO2_12_FULL_64_10)</name>
    <dbReference type="NCBI Taxonomy" id="1817868"/>
    <lineage>
        <taxon>Bacteria</taxon>
        <taxon>Candidatus Handelsmaniibacteriota</taxon>
    </lineage>
</organism>
<dbReference type="AlphaFoldDB" id="A0A1F6C8P2"/>
<dbReference type="EMBL" id="MFKF01000373">
    <property type="protein sequence ID" value="OGG45508.1"/>
    <property type="molecule type" value="Genomic_DNA"/>
</dbReference>
<evidence type="ECO:0000256" key="1">
    <source>
        <dbReference type="ARBA" id="ARBA00004141"/>
    </source>
</evidence>
<comment type="caution">
    <text evidence="8">The sequence shown here is derived from an EMBL/GenBank/DDBJ whole genome shotgun (WGS) entry which is preliminary data.</text>
</comment>
<feature type="transmembrane region" description="Helical" evidence="6">
    <location>
        <begin position="233"/>
        <end position="259"/>
    </location>
</feature>
<feature type="domain" description="Citrate transporter-like" evidence="7">
    <location>
        <begin position="1"/>
        <end position="238"/>
    </location>
</feature>